<dbReference type="GO" id="GO:0008889">
    <property type="term" value="F:glycerophosphodiester phosphodiesterase activity"/>
    <property type="evidence" value="ECO:0007669"/>
    <property type="project" value="UniProtKB-EC"/>
</dbReference>
<dbReference type="InterPro" id="IPR017946">
    <property type="entry name" value="PLC-like_Pdiesterase_TIM-brl"/>
</dbReference>
<reference evidence="2" key="1">
    <citation type="submission" date="2020-02" db="EMBL/GenBank/DDBJ databases">
        <authorList>
            <person name="Meier V. D."/>
        </authorList>
    </citation>
    <scope>NUCLEOTIDE SEQUENCE</scope>
    <source>
        <strain evidence="2">AVDCRST_MAG17</strain>
    </source>
</reference>
<protein>
    <submittedName>
        <fullName evidence="2">Glycerophosphoryl diester phosphodiesterase</fullName>
        <ecNumber evidence="2">3.1.4.46</ecNumber>
    </submittedName>
</protein>
<name>A0A6J4SRF4_9ACTN</name>
<dbReference type="EC" id="3.1.4.46" evidence="2"/>
<evidence type="ECO:0000259" key="1">
    <source>
        <dbReference type="PROSITE" id="PS51704"/>
    </source>
</evidence>
<organism evidence="2">
    <name type="scientific">uncultured Solirubrobacterales bacterium</name>
    <dbReference type="NCBI Taxonomy" id="768556"/>
    <lineage>
        <taxon>Bacteria</taxon>
        <taxon>Bacillati</taxon>
        <taxon>Actinomycetota</taxon>
        <taxon>Thermoleophilia</taxon>
        <taxon>Solirubrobacterales</taxon>
        <taxon>environmental samples</taxon>
    </lineage>
</organism>
<accession>A0A6J4SRF4</accession>
<dbReference type="Pfam" id="PF03009">
    <property type="entry name" value="GDPD"/>
    <property type="match status" value="1"/>
</dbReference>
<feature type="domain" description="GP-PDE" evidence="1">
    <location>
        <begin position="14"/>
        <end position="261"/>
    </location>
</feature>
<dbReference type="CDD" id="cd08561">
    <property type="entry name" value="GDPD_cytoplasmic_ScUgpQ2_like"/>
    <property type="match status" value="1"/>
</dbReference>
<dbReference type="GO" id="GO:0006629">
    <property type="term" value="P:lipid metabolic process"/>
    <property type="evidence" value="ECO:0007669"/>
    <property type="project" value="InterPro"/>
</dbReference>
<dbReference type="SUPFAM" id="SSF51695">
    <property type="entry name" value="PLC-like phosphodiesterases"/>
    <property type="match status" value="1"/>
</dbReference>
<dbReference type="Gene3D" id="3.20.20.190">
    <property type="entry name" value="Phosphatidylinositol (PI) phosphodiesterase"/>
    <property type="match status" value="1"/>
</dbReference>
<keyword evidence="2" id="KW-0378">Hydrolase</keyword>
<dbReference type="AlphaFoldDB" id="A0A6J4SRF4"/>
<dbReference type="PANTHER" id="PTHR46211:SF14">
    <property type="entry name" value="GLYCEROPHOSPHODIESTER PHOSPHODIESTERASE"/>
    <property type="match status" value="1"/>
</dbReference>
<sequence length="272" mass="29407">MRRALHPFLDHPPPLAIAHRGGAEEAPENTLEAFGAAVALGYRYLETDAHLSRDGVLVAFHDPRLDDLTDRTGAIAELTIPEVEAADAGHVFSPDGGRSFPFRGRGIRVPRLEAVLTRWPELRVNIDPKHDACVEPLVALIERLGAWDRVAFGAFSDRRLRRLRALSGGRACTSMGPRAVAVARAAALSERMPRQGADCVQVPPRSGVIPLVTAGFVRAAHRAGLPVHVWTVNDAPTMHRLLDLGVDGLMTDRPRLLGEVLAARGLGLEARG</sequence>
<proteinExistence type="predicted"/>
<dbReference type="InterPro" id="IPR030395">
    <property type="entry name" value="GP_PDE_dom"/>
</dbReference>
<dbReference type="PANTHER" id="PTHR46211">
    <property type="entry name" value="GLYCEROPHOSPHORYL DIESTER PHOSPHODIESTERASE"/>
    <property type="match status" value="1"/>
</dbReference>
<dbReference type="PROSITE" id="PS51704">
    <property type="entry name" value="GP_PDE"/>
    <property type="match status" value="1"/>
</dbReference>
<gene>
    <name evidence="2" type="ORF">AVDCRST_MAG17-1524</name>
</gene>
<dbReference type="EMBL" id="CADCVV010000108">
    <property type="protein sequence ID" value="CAA9503281.1"/>
    <property type="molecule type" value="Genomic_DNA"/>
</dbReference>
<evidence type="ECO:0000313" key="2">
    <source>
        <dbReference type="EMBL" id="CAA9503281.1"/>
    </source>
</evidence>